<keyword evidence="2" id="KW-1185">Reference proteome</keyword>
<reference evidence="1" key="1">
    <citation type="submission" date="2022-02" db="EMBL/GenBank/DDBJ databases">
        <title>Plant Genome Project.</title>
        <authorList>
            <person name="Zhang R.-G."/>
        </authorList>
    </citation>
    <scope>NUCLEOTIDE SEQUENCE</scope>
    <source>
        <strain evidence="1">AT1</strain>
    </source>
</reference>
<dbReference type="Proteomes" id="UP001062846">
    <property type="component" value="Chromosome 1"/>
</dbReference>
<sequence>MTGHFQDVLFRIYDGNMLATYASSGVAKLWSMPQVNKFSTLKGHTERLTDVSFSPVDNYIATASADWTAS</sequence>
<evidence type="ECO:0000313" key="2">
    <source>
        <dbReference type="Proteomes" id="UP001062846"/>
    </source>
</evidence>
<gene>
    <name evidence="1" type="ORF">RHMOL_Rhmol01G0320200</name>
</gene>
<organism evidence="1 2">
    <name type="scientific">Rhododendron molle</name>
    <name type="common">Chinese azalea</name>
    <name type="synonym">Azalea mollis</name>
    <dbReference type="NCBI Taxonomy" id="49168"/>
    <lineage>
        <taxon>Eukaryota</taxon>
        <taxon>Viridiplantae</taxon>
        <taxon>Streptophyta</taxon>
        <taxon>Embryophyta</taxon>
        <taxon>Tracheophyta</taxon>
        <taxon>Spermatophyta</taxon>
        <taxon>Magnoliopsida</taxon>
        <taxon>eudicotyledons</taxon>
        <taxon>Gunneridae</taxon>
        <taxon>Pentapetalae</taxon>
        <taxon>asterids</taxon>
        <taxon>Ericales</taxon>
        <taxon>Ericaceae</taxon>
        <taxon>Ericoideae</taxon>
        <taxon>Rhodoreae</taxon>
        <taxon>Rhododendron</taxon>
    </lineage>
</organism>
<evidence type="ECO:0000313" key="1">
    <source>
        <dbReference type="EMBL" id="KAI8574006.1"/>
    </source>
</evidence>
<comment type="caution">
    <text evidence="1">The sequence shown here is derived from an EMBL/GenBank/DDBJ whole genome shotgun (WGS) entry which is preliminary data.</text>
</comment>
<name>A0ACC0Q9A8_RHOML</name>
<protein>
    <submittedName>
        <fullName evidence="1">Uncharacterized protein</fullName>
    </submittedName>
</protein>
<proteinExistence type="predicted"/>
<accession>A0ACC0Q9A8</accession>
<dbReference type="EMBL" id="CM046388">
    <property type="protein sequence ID" value="KAI8574006.1"/>
    <property type="molecule type" value="Genomic_DNA"/>
</dbReference>